<feature type="non-terminal residue" evidence="1">
    <location>
        <position position="1"/>
    </location>
</feature>
<dbReference type="PANTHER" id="PTHR14614">
    <property type="entry name" value="HEPATOCELLULAR CARCINOMA-ASSOCIATED ANTIGEN"/>
    <property type="match status" value="1"/>
</dbReference>
<proteinExistence type="predicted"/>
<name>A0AAD5G6Z5_AMBAR</name>
<dbReference type="SUPFAM" id="SSF53335">
    <property type="entry name" value="S-adenosyl-L-methionine-dependent methyltransferases"/>
    <property type="match status" value="1"/>
</dbReference>
<dbReference type="AlphaFoldDB" id="A0AAD5G6Z5"/>
<reference evidence="1" key="1">
    <citation type="submission" date="2022-06" db="EMBL/GenBank/DDBJ databases">
        <title>Uncovering the hologenomic basis of an extraordinary plant invasion.</title>
        <authorList>
            <person name="Bieker V.C."/>
            <person name="Martin M.D."/>
            <person name="Gilbert T."/>
            <person name="Hodgins K."/>
            <person name="Battlay P."/>
            <person name="Petersen B."/>
            <person name="Wilson J."/>
        </authorList>
    </citation>
    <scope>NUCLEOTIDE SEQUENCE</scope>
    <source>
        <strain evidence="1">AA19_3_7</strain>
        <tissue evidence="1">Leaf</tissue>
    </source>
</reference>
<organism evidence="1 2">
    <name type="scientific">Ambrosia artemisiifolia</name>
    <name type="common">Common ragweed</name>
    <dbReference type="NCBI Taxonomy" id="4212"/>
    <lineage>
        <taxon>Eukaryota</taxon>
        <taxon>Viridiplantae</taxon>
        <taxon>Streptophyta</taxon>
        <taxon>Embryophyta</taxon>
        <taxon>Tracheophyta</taxon>
        <taxon>Spermatophyta</taxon>
        <taxon>Magnoliopsida</taxon>
        <taxon>eudicotyledons</taxon>
        <taxon>Gunneridae</taxon>
        <taxon>Pentapetalae</taxon>
        <taxon>asterids</taxon>
        <taxon>campanulids</taxon>
        <taxon>Asterales</taxon>
        <taxon>Asteraceae</taxon>
        <taxon>Asteroideae</taxon>
        <taxon>Heliantheae alliance</taxon>
        <taxon>Heliantheae</taxon>
        <taxon>Ambrosia</taxon>
    </lineage>
</organism>
<evidence type="ECO:0000313" key="2">
    <source>
        <dbReference type="Proteomes" id="UP001206925"/>
    </source>
</evidence>
<gene>
    <name evidence="1" type="ORF">M8C21_021783</name>
</gene>
<dbReference type="PANTHER" id="PTHR14614:SF132">
    <property type="entry name" value="PROTEIN-LYSINE METHYLTRANSFERASE C42C1.13"/>
    <property type="match status" value="1"/>
</dbReference>
<dbReference type="Proteomes" id="UP001206925">
    <property type="component" value="Unassembled WGS sequence"/>
</dbReference>
<dbReference type="CDD" id="cd02440">
    <property type="entry name" value="AdoMet_MTases"/>
    <property type="match status" value="1"/>
</dbReference>
<evidence type="ECO:0000313" key="1">
    <source>
        <dbReference type="EMBL" id="KAI7730722.1"/>
    </source>
</evidence>
<protein>
    <submittedName>
        <fullName evidence="1">Uncharacterized protein</fullName>
    </submittedName>
</protein>
<comment type="caution">
    <text evidence="1">The sequence shown here is derived from an EMBL/GenBank/DDBJ whole genome shotgun (WGS) entry which is preliminary data.</text>
</comment>
<sequence>MTTSDDEEINPVTMLLLDQKDDDVVSQPNNNNNINNNKPEAVVPTAVEHQSYHLNSITSTLVIRQLPSQGLSFQLWPAATTFVNLLDSYTPSNTDPFSLTITNAVTSVNRRQRLRILELGSGTGVVGIAASAILGADVTVTDLPHVLPNIEFNADVNKNLVCTRGGGVHVAALSWGKVEEMEGVGREYDLVIGSDVVYHDHLYEPLIQTLKYLLLGDGERVFLMAHLRRWKKESGFFKKAKKWFKVDVVHEDGPSGSLVLVYKWIDDTILRGEIL</sequence>
<accession>A0AAD5G6Z5</accession>
<dbReference type="InterPro" id="IPR019410">
    <property type="entry name" value="Methyltransf_16"/>
</dbReference>
<dbReference type="Pfam" id="PF10294">
    <property type="entry name" value="Methyltransf_16"/>
    <property type="match status" value="1"/>
</dbReference>
<dbReference type="Gene3D" id="3.40.50.150">
    <property type="entry name" value="Vaccinia Virus protein VP39"/>
    <property type="match status" value="1"/>
</dbReference>
<keyword evidence="2" id="KW-1185">Reference proteome</keyword>
<dbReference type="EMBL" id="JAMZMK010010671">
    <property type="protein sequence ID" value="KAI7730722.1"/>
    <property type="molecule type" value="Genomic_DNA"/>
</dbReference>
<dbReference type="InterPro" id="IPR029063">
    <property type="entry name" value="SAM-dependent_MTases_sf"/>
</dbReference>